<proteinExistence type="predicted"/>
<dbReference type="Proteomes" id="UP000243494">
    <property type="component" value="Unassembled WGS sequence"/>
</dbReference>
<evidence type="ECO:0000256" key="1">
    <source>
        <dbReference type="SAM" id="Phobius"/>
    </source>
</evidence>
<dbReference type="InterPro" id="IPR025642">
    <property type="entry name" value="DUF4342"/>
</dbReference>
<evidence type="ECO:0000313" key="3">
    <source>
        <dbReference type="EMBL" id="RDY23956.1"/>
    </source>
</evidence>
<dbReference type="OrthoDB" id="129626at2"/>
<dbReference type="Pfam" id="PF14242">
    <property type="entry name" value="DUF4342"/>
    <property type="match status" value="1"/>
</dbReference>
<dbReference type="Gene3D" id="1.10.8.10">
    <property type="entry name" value="DNA helicase RuvA subunit, C-terminal domain"/>
    <property type="match status" value="1"/>
</dbReference>
<keyword evidence="1" id="KW-1133">Transmembrane helix</keyword>
<evidence type="ECO:0000259" key="2">
    <source>
        <dbReference type="Pfam" id="PF14242"/>
    </source>
</evidence>
<dbReference type="EMBL" id="NOJZ02000006">
    <property type="protein sequence ID" value="RDY23956.1"/>
    <property type="molecule type" value="Genomic_DNA"/>
</dbReference>
<gene>
    <name evidence="3" type="ORF">CHF27_005075</name>
</gene>
<sequence>MINKITIEDVDAVFERIPSATYSEAKQALLECDGDVVEAIILLEKKNNTSKVKQAKKTMEDVFSKDGEEVKQQLKDLIKKSSVIRIIVEKNDKIVMNIPLTVGVIGLALGPLVTLVGLSAAVIGKYRIKVQNEDDGTIVDLGELNEEKLNMLKEMLTNTAKEVKDVVVDKKKDDKDITDELIKEFDEQDKENK</sequence>
<dbReference type="SUPFAM" id="SSF46934">
    <property type="entry name" value="UBA-like"/>
    <property type="match status" value="1"/>
</dbReference>
<organism evidence="3 4">
    <name type="scientific">Romboutsia maritimum</name>
    <dbReference type="NCBI Taxonomy" id="2020948"/>
    <lineage>
        <taxon>Bacteria</taxon>
        <taxon>Bacillati</taxon>
        <taxon>Bacillota</taxon>
        <taxon>Clostridia</taxon>
        <taxon>Peptostreptococcales</taxon>
        <taxon>Peptostreptococcaceae</taxon>
        <taxon>Romboutsia</taxon>
    </lineage>
</organism>
<keyword evidence="4" id="KW-1185">Reference proteome</keyword>
<keyword evidence="1" id="KW-0812">Transmembrane</keyword>
<accession>A0A371ITZ9</accession>
<dbReference type="RefSeq" id="WP_095406356.1">
    <property type="nucleotide sequence ID" value="NZ_NOJZ02000006.1"/>
</dbReference>
<comment type="caution">
    <text evidence="3">The sequence shown here is derived from an EMBL/GenBank/DDBJ whole genome shotgun (WGS) entry which is preliminary data.</text>
</comment>
<dbReference type="InterPro" id="IPR009060">
    <property type="entry name" value="UBA-like_sf"/>
</dbReference>
<name>A0A371ITZ9_9FIRM</name>
<feature type="transmembrane region" description="Helical" evidence="1">
    <location>
        <begin position="98"/>
        <end position="123"/>
    </location>
</feature>
<evidence type="ECO:0000313" key="4">
    <source>
        <dbReference type="Proteomes" id="UP000243494"/>
    </source>
</evidence>
<reference evidence="3 4" key="1">
    <citation type="journal article" date="2017" name="Genome Announc.">
        <title>Draft Genome Sequence of Romboutsia maritimum sp. nov. Strain CCRI-22766(T), Isolated from Coastal Estuarine Mud.</title>
        <authorList>
            <person name="Maheux A.F."/>
            <person name="Boudreau D.K."/>
            <person name="Berube E."/>
            <person name="Boissinot M."/>
            <person name="Raymond F."/>
            <person name="Brodeur S."/>
            <person name="Corbeil J."/>
            <person name="Brightwell G."/>
            <person name="Broda D."/>
            <person name="Omar R.F."/>
            <person name="Bergeron M.G."/>
        </authorList>
    </citation>
    <scope>NUCLEOTIDE SEQUENCE [LARGE SCALE GENOMIC DNA]</scope>
    <source>
        <strain evidence="3 4">CCRI-22766</strain>
    </source>
</reference>
<keyword evidence="1" id="KW-0472">Membrane</keyword>
<dbReference type="AlphaFoldDB" id="A0A371ITZ9"/>
<feature type="domain" description="DUF4342" evidence="2">
    <location>
        <begin position="56"/>
        <end position="131"/>
    </location>
</feature>
<protein>
    <submittedName>
        <fullName evidence="3">DUF4342 domain-containing protein</fullName>
    </submittedName>
</protein>